<organism evidence="1 2">
    <name type="scientific">Raineyella antarctica</name>
    <dbReference type="NCBI Taxonomy" id="1577474"/>
    <lineage>
        <taxon>Bacteria</taxon>
        <taxon>Bacillati</taxon>
        <taxon>Actinomycetota</taxon>
        <taxon>Actinomycetes</taxon>
        <taxon>Propionibacteriales</taxon>
        <taxon>Propionibacteriaceae</taxon>
        <taxon>Raineyella</taxon>
    </lineage>
</organism>
<dbReference type="AlphaFoldDB" id="A0A1G6GEE0"/>
<dbReference type="Proteomes" id="UP000199086">
    <property type="component" value="Unassembled WGS sequence"/>
</dbReference>
<sequence>MAIDDCMQFSLINGIRLSDGVLDSVEETVLHAGYDRTLQDRTLGWIAKHRERNHAAA</sequence>
<evidence type="ECO:0000313" key="2">
    <source>
        <dbReference type="Proteomes" id="UP000199086"/>
    </source>
</evidence>
<gene>
    <name evidence="1" type="ORF">GA0111570_102129</name>
</gene>
<name>A0A1G6GEE0_9ACTN</name>
<reference evidence="1 2" key="1">
    <citation type="submission" date="2016-06" db="EMBL/GenBank/DDBJ databases">
        <authorList>
            <person name="Olsen C.W."/>
            <person name="Carey S."/>
            <person name="Hinshaw L."/>
            <person name="Karasin A.I."/>
        </authorList>
    </citation>
    <scope>NUCLEOTIDE SEQUENCE [LARGE SCALE GENOMIC DNA]</scope>
    <source>
        <strain evidence="1 2">LZ-22</strain>
    </source>
</reference>
<protein>
    <submittedName>
        <fullName evidence="1">Uncharacterized protein</fullName>
    </submittedName>
</protein>
<accession>A0A1G6GEE0</accession>
<evidence type="ECO:0000313" key="1">
    <source>
        <dbReference type="EMBL" id="SDB80340.1"/>
    </source>
</evidence>
<dbReference type="EMBL" id="FMYF01000002">
    <property type="protein sequence ID" value="SDB80340.1"/>
    <property type="molecule type" value="Genomic_DNA"/>
</dbReference>
<proteinExistence type="predicted"/>
<dbReference type="STRING" id="1577474.GA0111570_102129"/>
<keyword evidence="2" id="KW-1185">Reference proteome</keyword>